<evidence type="ECO:0000313" key="2">
    <source>
        <dbReference type="EMBL" id="SHG30089.1"/>
    </source>
</evidence>
<dbReference type="InterPro" id="IPR025309">
    <property type="entry name" value="KTSC_dom"/>
</dbReference>
<dbReference type="STRING" id="1416778.SAMN05443633_11325"/>
<sequence>MPSSVVNTYTYFPQTETLRIIYQSGAVYDYLNVPEKIFEKFKSVQSKGRFLNYVIKTKFSYKKIN</sequence>
<dbReference type="Pfam" id="PF13619">
    <property type="entry name" value="KTSC"/>
    <property type="match status" value="1"/>
</dbReference>
<feature type="domain" description="KTSC" evidence="1">
    <location>
        <begin position="3"/>
        <end position="59"/>
    </location>
</feature>
<dbReference type="EMBL" id="FQUT01000013">
    <property type="protein sequence ID" value="SHG30089.1"/>
    <property type="molecule type" value="Genomic_DNA"/>
</dbReference>
<organism evidence="2 3">
    <name type="scientific">Chryseobacterium arachidis</name>
    <dbReference type="NCBI Taxonomy" id="1416778"/>
    <lineage>
        <taxon>Bacteria</taxon>
        <taxon>Pseudomonadati</taxon>
        <taxon>Bacteroidota</taxon>
        <taxon>Flavobacteriia</taxon>
        <taxon>Flavobacteriales</taxon>
        <taxon>Weeksellaceae</taxon>
        <taxon>Chryseobacterium group</taxon>
        <taxon>Chryseobacterium</taxon>
    </lineage>
</organism>
<evidence type="ECO:0000259" key="1">
    <source>
        <dbReference type="Pfam" id="PF13619"/>
    </source>
</evidence>
<evidence type="ECO:0000313" key="3">
    <source>
        <dbReference type="Proteomes" id="UP000184518"/>
    </source>
</evidence>
<protein>
    <submittedName>
        <fullName evidence="2">KTSC domain-containing protein</fullName>
    </submittedName>
</protein>
<keyword evidence="3" id="KW-1185">Reference proteome</keyword>
<dbReference type="AlphaFoldDB" id="A0A1M5IPX7"/>
<name>A0A1M5IPX7_9FLAO</name>
<dbReference type="Proteomes" id="UP000184518">
    <property type="component" value="Unassembled WGS sequence"/>
</dbReference>
<accession>A0A1M5IPX7</accession>
<gene>
    <name evidence="2" type="ORF">SAMN05443633_11325</name>
</gene>
<reference evidence="3" key="1">
    <citation type="submission" date="2016-11" db="EMBL/GenBank/DDBJ databases">
        <authorList>
            <person name="Varghese N."/>
            <person name="Submissions S."/>
        </authorList>
    </citation>
    <scope>NUCLEOTIDE SEQUENCE [LARGE SCALE GENOMIC DNA]</scope>
    <source>
        <strain evidence="3">DSM 27619</strain>
    </source>
</reference>
<dbReference type="RefSeq" id="WP_072961788.1">
    <property type="nucleotide sequence ID" value="NZ_FQUT01000013.1"/>
</dbReference>
<dbReference type="OrthoDB" id="8450910at2"/>
<proteinExistence type="predicted"/>